<evidence type="ECO:0000313" key="6">
    <source>
        <dbReference type="EMBL" id="PFX18674.1"/>
    </source>
</evidence>
<evidence type="ECO:0000313" key="7">
    <source>
        <dbReference type="Proteomes" id="UP000225706"/>
    </source>
</evidence>
<feature type="domain" description="CHAT" evidence="5">
    <location>
        <begin position="375"/>
        <end position="499"/>
    </location>
</feature>
<dbReference type="InterPro" id="IPR019734">
    <property type="entry name" value="TPR_rpt"/>
</dbReference>
<dbReference type="InterPro" id="IPR011990">
    <property type="entry name" value="TPR-like_helical_dom_sf"/>
</dbReference>
<keyword evidence="3" id="KW-0677">Repeat</keyword>
<sequence>MGDKASEGRARVNLGNGYFKLGEVKKAIEHHERHMKIAKKVADKAGEGRAYANLGHSYHCLGNDDKAIQHHELYLQTSKEVGDKAGERRAHGNLGNGYHSLGDFKKAMECHERHLLISREVGDKAGEGRAYGKLGNGYHSFGDFKKAMECHEQAIEHHKRHLKISKKVGERAGEGRAFGNRGNGYHSLSDFKQALEHHERYLEICSKVGDKAGEGQAYGNLGNDYDRLAWRLKKAIEHHERHLHISKEVGDKAIEGRAYANLGIGYIALGDFQKVIEHHELHLEIAKEHLVSKKLSSGLYTAIRTVDLRRKELNGCVSEKQVREFISTLYYNALEEIGVRTAVSCENCSLYENDNQGLTTEGDPGQVSRRASSKRSLGKLYEVIIAPIANLVHGDDFILVPEGPFCLVPFAALVYMNMQYLSETFRIRVIPSLTTLQLVTDCPEDFHKKNGALLVGDPCLEEVLFNGIKLCQLSCAKKEEEVIGKILDTTPLIGKMATKD</sequence>
<keyword evidence="4" id="KW-0802">TPR repeat</keyword>
<evidence type="ECO:0000256" key="4">
    <source>
        <dbReference type="PROSITE-ProRule" id="PRU00339"/>
    </source>
</evidence>
<evidence type="ECO:0000259" key="5">
    <source>
        <dbReference type="Pfam" id="PF12770"/>
    </source>
</evidence>
<dbReference type="GO" id="GO:0005092">
    <property type="term" value="F:GDP-dissociation inhibitor activity"/>
    <property type="evidence" value="ECO:0007669"/>
    <property type="project" value="TreeGrafter"/>
</dbReference>
<evidence type="ECO:0000256" key="2">
    <source>
        <dbReference type="ARBA" id="ARBA00022490"/>
    </source>
</evidence>
<organism evidence="6 7">
    <name type="scientific">Stylophora pistillata</name>
    <name type="common">Smooth cauliflower coral</name>
    <dbReference type="NCBI Taxonomy" id="50429"/>
    <lineage>
        <taxon>Eukaryota</taxon>
        <taxon>Metazoa</taxon>
        <taxon>Cnidaria</taxon>
        <taxon>Anthozoa</taxon>
        <taxon>Hexacorallia</taxon>
        <taxon>Scleractinia</taxon>
        <taxon>Astrocoeniina</taxon>
        <taxon>Pocilloporidae</taxon>
        <taxon>Stylophora</taxon>
    </lineage>
</organism>
<dbReference type="Proteomes" id="UP000225706">
    <property type="component" value="Unassembled WGS sequence"/>
</dbReference>
<evidence type="ECO:0000256" key="3">
    <source>
        <dbReference type="ARBA" id="ARBA00022737"/>
    </source>
</evidence>
<dbReference type="SUPFAM" id="SSF48452">
    <property type="entry name" value="TPR-like"/>
    <property type="match status" value="2"/>
</dbReference>
<dbReference type="GO" id="GO:0005938">
    <property type="term" value="C:cell cortex"/>
    <property type="evidence" value="ECO:0007669"/>
    <property type="project" value="TreeGrafter"/>
</dbReference>
<dbReference type="GO" id="GO:0001965">
    <property type="term" value="F:G-protein alpha-subunit binding"/>
    <property type="evidence" value="ECO:0007669"/>
    <property type="project" value="TreeGrafter"/>
</dbReference>
<dbReference type="PROSITE" id="PS50005">
    <property type="entry name" value="TPR"/>
    <property type="match status" value="1"/>
</dbReference>
<dbReference type="EMBL" id="LSMT01000398">
    <property type="protein sequence ID" value="PFX18674.1"/>
    <property type="molecule type" value="Genomic_DNA"/>
</dbReference>
<dbReference type="Gene3D" id="1.25.40.10">
    <property type="entry name" value="Tetratricopeptide repeat domain"/>
    <property type="match status" value="2"/>
</dbReference>
<accession>A0A2B4RJV0</accession>
<keyword evidence="2" id="KW-0963">Cytoplasm</keyword>
<dbReference type="PANTHER" id="PTHR45954:SF1">
    <property type="entry name" value="LD33695P"/>
    <property type="match status" value="1"/>
</dbReference>
<dbReference type="GO" id="GO:0000132">
    <property type="term" value="P:establishment of mitotic spindle orientation"/>
    <property type="evidence" value="ECO:0007669"/>
    <property type="project" value="TreeGrafter"/>
</dbReference>
<proteinExistence type="predicted"/>
<protein>
    <submittedName>
        <fullName evidence="6">Tetratricopeptide repeat protein 28</fullName>
    </submittedName>
</protein>
<dbReference type="SMART" id="SM00028">
    <property type="entry name" value="TPR"/>
    <property type="match status" value="7"/>
</dbReference>
<dbReference type="Pfam" id="PF13424">
    <property type="entry name" value="TPR_12"/>
    <property type="match status" value="3"/>
</dbReference>
<dbReference type="InterPro" id="IPR024983">
    <property type="entry name" value="CHAT_dom"/>
</dbReference>
<dbReference type="Pfam" id="PF12770">
    <property type="entry name" value="CHAT"/>
    <property type="match status" value="1"/>
</dbReference>
<keyword evidence="7" id="KW-1185">Reference proteome</keyword>
<dbReference type="InterPro" id="IPR052386">
    <property type="entry name" value="GPSM"/>
</dbReference>
<feature type="repeat" description="TPR" evidence="4">
    <location>
        <begin position="128"/>
        <end position="161"/>
    </location>
</feature>
<evidence type="ECO:0000256" key="1">
    <source>
        <dbReference type="ARBA" id="ARBA00004496"/>
    </source>
</evidence>
<reference evidence="7" key="1">
    <citation type="journal article" date="2017" name="bioRxiv">
        <title>Comparative analysis of the genomes of Stylophora pistillata and Acropora digitifera provides evidence for extensive differences between species of corals.</title>
        <authorList>
            <person name="Voolstra C.R."/>
            <person name="Li Y."/>
            <person name="Liew Y.J."/>
            <person name="Baumgarten S."/>
            <person name="Zoccola D."/>
            <person name="Flot J.-F."/>
            <person name="Tambutte S."/>
            <person name="Allemand D."/>
            <person name="Aranda M."/>
        </authorList>
    </citation>
    <scope>NUCLEOTIDE SEQUENCE [LARGE SCALE GENOMIC DNA]</scope>
</reference>
<comment type="caution">
    <text evidence="6">The sequence shown here is derived from an EMBL/GenBank/DDBJ whole genome shotgun (WGS) entry which is preliminary data.</text>
</comment>
<gene>
    <name evidence="6" type="primary">TTC28</name>
    <name evidence="6" type="ORF">AWC38_SpisGene16951</name>
</gene>
<dbReference type="AlphaFoldDB" id="A0A2B4RJV0"/>
<comment type="subcellular location">
    <subcellularLocation>
        <location evidence="1">Cytoplasm</location>
    </subcellularLocation>
</comment>
<dbReference type="PANTHER" id="PTHR45954">
    <property type="entry name" value="LD33695P"/>
    <property type="match status" value="1"/>
</dbReference>
<dbReference type="OrthoDB" id="5979705at2759"/>
<name>A0A2B4RJV0_STYPI</name>